<feature type="transmembrane region" description="Helical" evidence="1">
    <location>
        <begin position="153"/>
        <end position="172"/>
    </location>
</feature>
<evidence type="ECO:0000313" key="2">
    <source>
        <dbReference type="EMBL" id="MCD2195035.1"/>
    </source>
</evidence>
<name>A0ABS8PC05_9PSEU</name>
<feature type="transmembrane region" description="Helical" evidence="1">
    <location>
        <begin position="193"/>
        <end position="216"/>
    </location>
</feature>
<feature type="transmembrane region" description="Helical" evidence="1">
    <location>
        <begin position="106"/>
        <end position="124"/>
    </location>
</feature>
<sequence>MDDLIGVPVVGQPVVYAAGFIALLLVVFTGSWAGSLVTLAHEGGHALTSVLALRGLYGVHLEDGGGGFTRFGGGWGASLYVIYPAGYLTPPLLGLGGAAVLVDGNAWGVLVGAVVILAVSFLVAANALANVVAAVASVGVIAALVWGPATLQVALAVVVVWWLLLGGVRSTVRMGRSSDSDAGVMSRLTLIPPIIWQAFWVTVALVCLYAGGRLLLVGTAWPPGVWPFGLPA</sequence>
<protein>
    <submittedName>
        <fullName evidence="2">M50 family metallopeptidase</fullName>
    </submittedName>
</protein>
<dbReference type="EMBL" id="JAJNDB010000003">
    <property type="protein sequence ID" value="MCD2195035.1"/>
    <property type="molecule type" value="Genomic_DNA"/>
</dbReference>
<dbReference type="Pfam" id="PF13398">
    <property type="entry name" value="Peptidase_M50B"/>
    <property type="match status" value="1"/>
</dbReference>
<organism evidence="2 3">
    <name type="scientific">Actinomycetospora endophytica</name>
    <dbReference type="NCBI Taxonomy" id="2291215"/>
    <lineage>
        <taxon>Bacteria</taxon>
        <taxon>Bacillati</taxon>
        <taxon>Actinomycetota</taxon>
        <taxon>Actinomycetes</taxon>
        <taxon>Pseudonocardiales</taxon>
        <taxon>Pseudonocardiaceae</taxon>
        <taxon>Actinomycetospora</taxon>
    </lineage>
</organism>
<keyword evidence="1" id="KW-0472">Membrane</keyword>
<reference evidence="2 3" key="1">
    <citation type="submission" date="2021-11" db="EMBL/GenBank/DDBJ databases">
        <title>Draft genome sequence of Actinomycetospora sp. SF1 isolated from the rhizosphere soil.</title>
        <authorList>
            <person name="Duangmal K."/>
            <person name="Chantavorakit T."/>
        </authorList>
    </citation>
    <scope>NUCLEOTIDE SEQUENCE [LARGE SCALE GENOMIC DNA]</scope>
    <source>
        <strain evidence="2 3">TBRC 5722</strain>
    </source>
</reference>
<feature type="transmembrane region" description="Helical" evidence="1">
    <location>
        <begin position="80"/>
        <end position="100"/>
    </location>
</feature>
<dbReference type="RefSeq" id="WP_230735699.1">
    <property type="nucleotide sequence ID" value="NZ_JAJNDB010000003.1"/>
</dbReference>
<gene>
    <name evidence="2" type="ORF">LQ327_16845</name>
</gene>
<feature type="transmembrane region" description="Helical" evidence="1">
    <location>
        <begin position="14"/>
        <end position="39"/>
    </location>
</feature>
<keyword evidence="1" id="KW-0812">Transmembrane</keyword>
<evidence type="ECO:0000256" key="1">
    <source>
        <dbReference type="SAM" id="Phobius"/>
    </source>
</evidence>
<accession>A0ABS8PC05</accession>
<proteinExistence type="predicted"/>
<keyword evidence="1" id="KW-1133">Transmembrane helix</keyword>
<dbReference type="Proteomes" id="UP001199469">
    <property type="component" value="Unassembled WGS sequence"/>
</dbReference>
<comment type="caution">
    <text evidence="2">The sequence shown here is derived from an EMBL/GenBank/DDBJ whole genome shotgun (WGS) entry which is preliminary data.</text>
</comment>
<dbReference type="InterPro" id="IPR049500">
    <property type="entry name" value="Peptidase_M50B-like"/>
</dbReference>
<keyword evidence="3" id="KW-1185">Reference proteome</keyword>
<evidence type="ECO:0000313" key="3">
    <source>
        <dbReference type="Proteomes" id="UP001199469"/>
    </source>
</evidence>